<proteinExistence type="predicted"/>
<reference evidence="2" key="1">
    <citation type="journal article" date="2012" name="Nat. Biotechnol.">
        <title>Draft genome sequence of pigeonpea (Cajanus cajan), an orphan legume crop of resource-poor farmers.</title>
        <authorList>
            <person name="Varshney R.K."/>
            <person name="Chen W."/>
            <person name="Li Y."/>
            <person name="Bharti A.K."/>
            <person name="Saxena R.K."/>
            <person name="Schlueter J.A."/>
            <person name="Donoghue M.T."/>
            <person name="Azam S."/>
            <person name="Fan G."/>
            <person name="Whaley A.M."/>
            <person name="Farmer A.D."/>
            <person name="Sheridan J."/>
            <person name="Iwata A."/>
            <person name="Tuteja R."/>
            <person name="Penmetsa R.V."/>
            <person name="Wu W."/>
            <person name="Upadhyaya H.D."/>
            <person name="Yang S.P."/>
            <person name="Shah T."/>
            <person name="Saxena K.B."/>
            <person name="Michael T."/>
            <person name="McCombie W.R."/>
            <person name="Yang B."/>
            <person name="Zhang G."/>
            <person name="Yang H."/>
            <person name="Wang J."/>
            <person name="Spillane C."/>
            <person name="Cook D.R."/>
            <person name="May G.D."/>
            <person name="Xu X."/>
            <person name="Jackson S.A."/>
        </authorList>
    </citation>
    <scope>NUCLEOTIDE SEQUENCE [LARGE SCALE GENOMIC DNA]</scope>
</reference>
<name>A0A151QMC8_CAJCA</name>
<dbReference type="InterPro" id="IPR056647">
    <property type="entry name" value="DUF7745"/>
</dbReference>
<protein>
    <recommendedName>
        <fullName evidence="1">DUF7745 domain-containing protein</fullName>
    </recommendedName>
</protein>
<organism evidence="2 3">
    <name type="scientific">Cajanus cajan</name>
    <name type="common">Pigeon pea</name>
    <name type="synonym">Cajanus indicus</name>
    <dbReference type="NCBI Taxonomy" id="3821"/>
    <lineage>
        <taxon>Eukaryota</taxon>
        <taxon>Viridiplantae</taxon>
        <taxon>Streptophyta</taxon>
        <taxon>Embryophyta</taxon>
        <taxon>Tracheophyta</taxon>
        <taxon>Spermatophyta</taxon>
        <taxon>Magnoliopsida</taxon>
        <taxon>eudicotyledons</taxon>
        <taxon>Gunneridae</taxon>
        <taxon>Pentapetalae</taxon>
        <taxon>rosids</taxon>
        <taxon>fabids</taxon>
        <taxon>Fabales</taxon>
        <taxon>Fabaceae</taxon>
        <taxon>Papilionoideae</taxon>
        <taxon>50 kb inversion clade</taxon>
        <taxon>NPAAA clade</taxon>
        <taxon>indigoferoid/millettioid clade</taxon>
        <taxon>Phaseoleae</taxon>
        <taxon>Cajanus</taxon>
    </lineage>
</organism>
<evidence type="ECO:0000313" key="3">
    <source>
        <dbReference type="Proteomes" id="UP000075243"/>
    </source>
</evidence>
<dbReference type="EMBL" id="KQ485982">
    <property type="protein sequence ID" value="KYP31448.1"/>
    <property type="molecule type" value="Genomic_DNA"/>
</dbReference>
<dbReference type="Gramene" id="C.cajan_46106.t">
    <property type="protein sequence ID" value="C.cajan_46106.t.cds1"/>
    <property type="gene ID" value="C.cajan_46106"/>
</dbReference>
<dbReference type="PANTHER" id="PTHR48154:SF1">
    <property type="entry name" value="PROTEIN, PUTATIVE-RELATED"/>
    <property type="match status" value="1"/>
</dbReference>
<sequence>MRCCNPLLYVWAYTHFFAKNHMGKFPDPLRSFPRIPSSRKYAMVWKAKMEGCTENTFTWMCPWFRPSHVLVRCGQFSNLPLMGLRGCIAYSPKLVLRQLGRTQTLPNQEDFDDIFFLYTSGQQSQVDTIREAWKRPLYFGDSELGKPQVTASDDYQKWRNQGEATNMTKMVDQNEQHRIDPLIKKIEILETQI</sequence>
<evidence type="ECO:0000313" key="2">
    <source>
        <dbReference type="EMBL" id="KYP31448.1"/>
    </source>
</evidence>
<dbReference type="Proteomes" id="UP000075243">
    <property type="component" value="Unassembled WGS sequence"/>
</dbReference>
<keyword evidence="3" id="KW-1185">Reference proteome</keyword>
<dbReference type="Pfam" id="PF24924">
    <property type="entry name" value="DUF7745"/>
    <property type="match status" value="1"/>
</dbReference>
<accession>A0A151QMC8</accession>
<evidence type="ECO:0000259" key="1">
    <source>
        <dbReference type="Pfam" id="PF24924"/>
    </source>
</evidence>
<dbReference type="PANTHER" id="PTHR48154">
    <property type="entry name" value="PROTEIN, PUTATIVE-RELATED"/>
    <property type="match status" value="1"/>
</dbReference>
<gene>
    <name evidence="2" type="ORF">KK1_048232</name>
</gene>
<feature type="domain" description="DUF7745" evidence="1">
    <location>
        <begin position="2"/>
        <end position="158"/>
    </location>
</feature>
<dbReference type="AlphaFoldDB" id="A0A151QMC8"/>